<evidence type="ECO:0000259" key="21">
    <source>
        <dbReference type="Pfam" id="PF12697"/>
    </source>
</evidence>
<comment type="catalytic activity">
    <reaction evidence="11">
        <text>3-formylthiophene + hydrogen cyanide = (2S)-2-hydroxy-2-(thiophen-3-yl)acetonitrile</text>
        <dbReference type="Rhea" id="RHEA:77459"/>
        <dbReference type="ChEBI" id="CHEBI:18407"/>
        <dbReference type="ChEBI" id="CHEBI:87611"/>
        <dbReference type="ChEBI" id="CHEBI:197333"/>
    </reaction>
</comment>
<accession>A0A5N6QMA4</accession>
<dbReference type="EMBL" id="CM017321">
    <property type="protein sequence ID" value="KAE7999819.1"/>
    <property type="molecule type" value="Genomic_DNA"/>
</dbReference>
<comment type="catalytic activity">
    <reaction evidence="14">
        <text>an aromatic (S)-hydroxynitrile = an aromatic aldehyde + hydrogen cyanide</text>
        <dbReference type="Rhea" id="RHEA:54660"/>
        <dbReference type="ChEBI" id="CHEBI:18407"/>
        <dbReference type="ChEBI" id="CHEBI:33855"/>
        <dbReference type="ChEBI" id="CHEBI:138306"/>
        <dbReference type="EC" id="4.1.2.47"/>
    </reaction>
</comment>
<evidence type="ECO:0000256" key="1">
    <source>
        <dbReference type="ARBA" id="ARBA00022801"/>
    </source>
</evidence>
<evidence type="ECO:0000256" key="8">
    <source>
        <dbReference type="ARBA" id="ARBA00051735"/>
    </source>
</evidence>
<evidence type="ECO:0000256" key="17">
    <source>
        <dbReference type="ARBA" id="ARBA00069221"/>
    </source>
</evidence>
<dbReference type="InterPro" id="IPR000073">
    <property type="entry name" value="AB_hydrolase_1"/>
</dbReference>
<dbReference type="Proteomes" id="UP000327013">
    <property type="component" value="Chromosome 1"/>
</dbReference>
<dbReference type="SUPFAM" id="SSF53474">
    <property type="entry name" value="alpha/beta-Hydrolases"/>
    <property type="match status" value="1"/>
</dbReference>
<evidence type="ECO:0000256" key="2">
    <source>
        <dbReference type="ARBA" id="ARBA00050104"/>
    </source>
</evidence>
<comment type="similarity">
    <text evidence="15">Belongs to the AB hydrolase superfamily. Hydroxynitrile lyase family.</text>
</comment>
<comment type="catalytic activity">
    <reaction evidence="6">
        <text>formylthiophene + hydrogen cyanide = (2R)-2-hydroxy-2-(thiophen-2-yl)acetonitrile</text>
        <dbReference type="Rhea" id="RHEA:77455"/>
        <dbReference type="ChEBI" id="CHEBI:18407"/>
        <dbReference type="ChEBI" id="CHEBI:87301"/>
        <dbReference type="ChEBI" id="CHEBI:197332"/>
    </reaction>
</comment>
<dbReference type="GO" id="GO:0009694">
    <property type="term" value="P:jasmonic acid metabolic process"/>
    <property type="evidence" value="ECO:0007669"/>
    <property type="project" value="TreeGrafter"/>
</dbReference>
<dbReference type="GO" id="GO:0080032">
    <property type="term" value="F:methyl jasmonate esterase activity"/>
    <property type="evidence" value="ECO:0007669"/>
    <property type="project" value="TreeGrafter"/>
</dbReference>
<evidence type="ECO:0000256" key="5">
    <source>
        <dbReference type="ARBA" id="ARBA00050358"/>
    </source>
</evidence>
<dbReference type="EC" id="4.1.2.47" evidence="16"/>
<comment type="catalytic activity">
    <reaction evidence="5">
        <text>benzaldehyde + hydrogen cyanide = (S)-mandelonitrile</text>
        <dbReference type="Rhea" id="RHEA:77427"/>
        <dbReference type="ChEBI" id="CHEBI:17169"/>
        <dbReference type="ChEBI" id="CHEBI:18407"/>
        <dbReference type="ChEBI" id="CHEBI:36941"/>
    </reaction>
</comment>
<reference evidence="22 23" key="1">
    <citation type="submission" date="2019-06" db="EMBL/GenBank/DDBJ databases">
        <title>A chromosomal-level reference genome of Carpinus fangiana (Coryloideae, Betulaceae).</title>
        <authorList>
            <person name="Yang X."/>
            <person name="Wang Z."/>
            <person name="Zhang L."/>
            <person name="Hao G."/>
            <person name="Liu J."/>
            <person name="Yang Y."/>
        </authorList>
    </citation>
    <scope>NUCLEOTIDE SEQUENCE [LARGE SCALE GENOMIC DNA]</scope>
    <source>
        <strain evidence="22">Cfa_2016G</strain>
        <tissue evidence="22">Leaf</tissue>
    </source>
</reference>
<comment type="catalytic activity">
    <reaction evidence="12">
        <text>2,2-dimethylpropanal + hydrogen cyanide = (2S)-2-hydroxy-3,3-dimethylbutanenitrile</text>
        <dbReference type="Rhea" id="RHEA:77407"/>
        <dbReference type="ChEBI" id="CHEBI:18407"/>
        <dbReference type="ChEBI" id="CHEBI:141557"/>
        <dbReference type="ChEBI" id="CHEBI:197355"/>
    </reaction>
</comment>
<comment type="catalytic activity">
    <reaction evidence="9">
        <text>acrolein + hydrogen cyanide = (2S)-2-hydroxybut-3-enenitrile</text>
        <dbReference type="Rhea" id="RHEA:77411"/>
        <dbReference type="ChEBI" id="CHEBI:15368"/>
        <dbReference type="ChEBI" id="CHEBI:18407"/>
        <dbReference type="ChEBI" id="CHEBI:197356"/>
    </reaction>
</comment>
<evidence type="ECO:0000256" key="4">
    <source>
        <dbReference type="ARBA" id="ARBA00050262"/>
    </source>
</evidence>
<dbReference type="PANTHER" id="PTHR10992:SF1083">
    <property type="entry name" value="METHYLESTERASE 1"/>
    <property type="match status" value="1"/>
</dbReference>
<evidence type="ECO:0000256" key="7">
    <source>
        <dbReference type="ARBA" id="ARBA00051647"/>
    </source>
</evidence>
<evidence type="ECO:0000256" key="16">
    <source>
        <dbReference type="ARBA" id="ARBA00066572"/>
    </source>
</evidence>
<comment type="catalytic activity">
    <reaction evidence="8">
        <text>a disubstituted aliphatic (S)-hydroxynitrile = a ketone + hydrogen cyanide</text>
        <dbReference type="Rhea" id="RHEA:56592"/>
        <dbReference type="ChEBI" id="CHEBI:17087"/>
        <dbReference type="ChEBI" id="CHEBI:18407"/>
        <dbReference type="ChEBI" id="CHEBI:140597"/>
        <dbReference type="EC" id="4.1.2.47"/>
    </reaction>
</comment>
<evidence type="ECO:0000256" key="11">
    <source>
        <dbReference type="ARBA" id="ARBA00052511"/>
    </source>
</evidence>
<dbReference type="InterPro" id="IPR029058">
    <property type="entry name" value="AB_hydrolase_fold"/>
</dbReference>
<evidence type="ECO:0000256" key="12">
    <source>
        <dbReference type="ARBA" id="ARBA00052600"/>
    </source>
</evidence>
<evidence type="ECO:0000256" key="19">
    <source>
        <dbReference type="ARBA" id="ARBA00078291"/>
    </source>
</evidence>
<comment type="catalytic activity">
    <reaction evidence="13">
        <text>cyclohexanecarbaldehyde + hydrogen cyanide = (2S)-2-cyclohexyl-2-hydroxyacetonitrile</text>
        <dbReference type="Rhea" id="RHEA:77423"/>
        <dbReference type="ChEBI" id="CHEBI:18407"/>
        <dbReference type="ChEBI" id="CHEBI:197359"/>
        <dbReference type="ChEBI" id="CHEBI:197360"/>
    </reaction>
</comment>
<evidence type="ECO:0000256" key="18">
    <source>
        <dbReference type="ARBA" id="ARBA00076040"/>
    </source>
</evidence>
<keyword evidence="1" id="KW-0378">Hydrolase</keyword>
<evidence type="ECO:0000256" key="3">
    <source>
        <dbReference type="ARBA" id="ARBA00050241"/>
    </source>
</evidence>
<keyword evidence="23" id="KW-1185">Reference proteome</keyword>
<organism evidence="22 23">
    <name type="scientific">Carpinus fangiana</name>
    <dbReference type="NCBI Taxonomy" id="176857"/>
    <lineage>
        <taxon>Eukaryota</taxon>
        <taxon>Viridiplantae</taxon>
        <taxon>Streptophyta</taxon>
        <taxon>Embryophyta</taxon>
        <taxon>Tracheophyta</taxon>
        <taxon>Spermatophyta</taxon>
        <taxon>Magnoliopsida</taxon>
        <taxon>eudicotyledons</taxon>
        <taxon>Gunneridae</taxon>
        <taxon>Pentapetalae</taxon>
        <taxon>rosids</taxon>
        <taxon>fabids</taxon>
        <taxon>Fagales</taxon>
        <taxon>Betulaceae</taxon>
        <taxon>Carpinus</taxon>
    </lineage>
</organism>
<comment type="catalytic activity">
    <reaction evidence="3">
        <text>a monosubstituted aliphatic (S)-hydroxynitrile = an aldehyde + hydrogen cyanide</text>
        <dbReference type="Rhea" id="RHEA:56588"/>
        <dbReference type="ChEBI" id="CHEBI:17478"/>
        <dbReference type="ChEBI" id="CHEBI:18407"/>
        <dbReference type="ChEBI" id="CHEBI:140596"/>
        <dbReference type="EC" id="4.1.2.47"/>
    </reaction>
</comment>
<dbReference type="InterPro" id="IPR045889">
    <property type="entry name" value="MES/HNL"/>
</dbReference>
<dbReference type="FunFam" id="3.40.50.1820:FF:000051">
    <property type="entry name" value="(S)-hydroxynitrile lyase"/>
    <property type="match status" value="1"/>
</dbReference>
<comment type="catalytic activity">
    <reaction evidence="4">
        <text>2-hydroxy-2-methylpropanenitrile = acetone + hydrogen cyanide</text>
        <dbReference type="Rhea" id="RHEA:11932"/>
        <dbReference type="ChEBI" id="CHEBI:15347"/>
        <dbReference type="ChEBI" id="CHEBI:15348"/>
        <dbReference type="ChEBI" id="CHEBI:18407"/>
    </reaction>
    <physiologicalReaction direction="left-to-right" evidence="4">
        <dbReference type="Rhea" id="RHEA:11933"/>
    </physiologicalReaction>
</comment>
<comment type="catalytic activity">
    <reaction evidence="7">
        <text>butan-2-one + hydrogen cyanide = 2-hydroxy-2-methylbutanenitrile</text>
        <dbReference type="Rhea" id="RHEA:77467"/>
        <dbReference type="ChEBI" id="CHEBI:18407"/>
        <dbReference type="ChEBI" id="CHEBI:28398"/>
        <dbReference type="ChEBI" id="CHEBI:60954"/>
    </reaction>
    <physiologicalReaction direction="right-to-left" evidence="7">
        <dbReference type="Rhea" id="RHEA:77469"/>
    </physiologicalReaction>
</comment>
<dbReference type="OrthoDB" id="408373at2759"/>
<proteinExistence type="inferred from homology"/>
<sequence length="263" mass="29429">MEASREQTHFVLVHGACHGAWCWHKLKPRLESAGHLVTALDLAASGINMKAIRDVHTLHDYTQPLLDLLASLPPNQKVVLVGHSLGGLNLALATDKYPEKVAVGVFVTAFMPDTTHKPSYVLDQYLERTPADNWLDTQFSSYGSVNEPLTSMFFGPKFLSSKLYQLSPIEDFELAKTLVRPASLFREDLSKAKNFSNEGYGSVLRVYVVCDEDLGISEEFQRWMIENSGTKDVMEIKGADHMPMLSKPQELCHCLLEIARTYA</sequence>
<evidence type="ECO:0000256" key="15">
    <source>
        <dbReference type="ARBA" id="ARBA00060885"/>
    </source>
</evidence>
<dbReference type="AlphaFoldDB" id="A0A5N6QMA4"/>
<dbReference type="GO" id="GO:0009696">
    <property type="term" value="P:salicylic acid metabolic process"/>
    <property type="evidence" value="ECO:0007669"/>
    <property type="project" value="TreeGrafter"/>
</dbReference>
<evidence type="ECO:0000256" key="6">
    <source>
        <dbReference type="ARBA" id="ARBA00050608"/>
    </source>
</evidence>
<protein>
    <recommendedName>
        <fullName evidence="17">(S)-hydroxynitrile lyase</fullName>
        <ecNumber evidence="16">4.1.2.47</ecNumber>
    </recommendedName>
    <alternativeName>
        <fullName evidence="18">2-hydroxy-2-methylpropanenitrile lyase</fullName>
    </alternativeName>
    <alternativeName>
        <fullName evidence="19">Acetone cyanohydrin lyase</fullName>
    </alternativeName>
    <alternativeName>
        <fullName evidence="20">Hydroxynitrile lyase</fullName>
    </alternativeName>
</protein>
<dbReference type="GO" id="GO:0080031">
    <property type="term" value="F:methyl salicylate esterase activity"/>
    <property type="evidence" value="ECO:0007669"/>
    <property type="project" value="TreeGrafter"/>
</dbReference>
<evidence type="ECO:0000256" key="9">
    <source>
        <dbReference type="ARBA" id="ARBA00051977"/>
    </source>
</evidence>
<dbReference type="GO" id="GO:0080030">
    <property type="term" value="F:methyl indole-3-acetate esterase activity"/>
    <property type="evidence" value="ECO:0007669"/>
    <property type="project" value="TreeGrafter"/>
</dbReference>
<comment type="catalytic activity">
    <reaction evidence="10">
        <text>2-methylpropanal + hydrogen cyanide = (2S)-2-hydroxy-3-methylbutanenitrile</text>
        <dbReference type="Rhea" id="RHEA:77403"/>
        <dbReference type="ChEBI" id="CHEBI:18407"/>
        <dbReference type="ChEBI" id="CHEBI:48943"/>
        <dbReference type="ChEBI" id="CHEBI:197354"/>
    </reaction>
</comment>
<feature type="domain" description="AB hydrolase-1" evidence="21">
    <location>
        <begin position="10"/>
        <end position="251"/>
    </location>
</feature>
<evidence type="ECO:0000313" key="22">
    <source>
        <dbReference type="EMBL" id="KAE7999819.1"/>
    </source>
</evidence>
<evidence type="ECO:0000256" key="14">
    <source>
        <dbReference type="ARBA" id="ARBA00052826"/>
    </source>
</evidence>
<evidence type="ECO:0000313" key="23">
    <source>
        <dbReference type="Proteomes" id="UP000327013"/>
    </source>
</evidence>
<gene>
    <name evidence="22" type="ORF">FH972_004214</name>
</gene>
<dbReference type="GO" id="GO:0047606">
    <property type="term" value="F:(S)-hydroxynitrile lyase activity"/>
    <property type="evidence" value="ECO:0007669"/>
    <property type="project" value="UniProtKB-EC"/>
</dbReference>
<evidence type="ECO:0000256" key="10">
    <source>
        <dbReference type="ARBA" id="ARBA00052033"/>
    </source>
</evidence>
<dbReference type="Pfam" id="PF12697">
    <property type="entry name" value="Abhydrolase_6"/>
    <property type="match status" value="1"/>
</dbReference>
<comment type="catalytic activity">
    <reaction evidence="2">
        <text>4-methoxybenzaldehyde + hydrogen cyanide = (2S)-2-hydroxy-2-(4-methoxyphenyl)acetonitrile</text>
        <dbReference type="Rhea" id="RHEA:77447"/>
        <dbReference type="ChEBI" id="CHEBI:18407"/>
        <dbReference type="ChEBI" id="CHEBI:28235"/>
        <dbReference type="ChEBI" id="CHEBI:197328"/>
    </reaction>
</comment>
<dbReference type="PANTHER" id="PTHR10992">
    <property type="entry name" value="METHYLESTERASE FAMILY MEMBER"/>
    <property type="match status" value="1"/>
</dbReference>
<dbReference type="Gene3D" id="3.40.50.1820">
    <property type="entry name" value="alpha/beta hydrolase"/>
    <property type="match status" value="1"/>
</dbReference>
<evidence type="ECO:0000256" key="13">
    <source>
        <dbReference type="ARBA" id="ARBA00052609"/>
    </source>
</evidence>
<evidence type="ECO:0000256" key="20">
    <source>
        <dbReference type="ARBA" id="ARBA00079794"/>
    </source>
</evidence>
<name>A0A5N6QMA4_9ROSI</name>